<dbReference type="AlphaFoldDB" id="A0A0A5G1L0"/>
<dbReference type="Pfam" id="PF00583">
    <property type="entry name" value="Acetyltransf_1"/>
    <property type="match status" value="1"/>
</dbReference>
<gene>
    <name evidence="2" type="ORF">N783_15690</name>
</gene>
<accession>A0A0A5G1L0</accession>
<feature type="domain" description="N-acetyltransferase" evidence="1">
    <location>
        <begin position="1"/>
        <end position="144"/>
    </location>
</feature>
<dbReference type="Proteomes" id="UP000030403">
    <property type="component" value="Unassembled WGS sequence"/>
</dbReference>
<proteinExistence type="predicted"/>
<dbReference type="OrthoDB" id="2352823at2"/>
<reference evidence="2 3" key="1">
    <citation type="submission" date="2013-08" db="EMBL/GenBank/DDBJ databases">
        <authorList>
            <person name="Huang J."/>
            <person name="Wang G."/>
        </authorList>
    </citation>
    <scope>NUCLEOTIDE SEQUENCE [LARGE SCALE GENOMIC DNA]</scope>
    <source>
        <strain evidence="2 3">BH030004</strain>
    </source>
</reference>
<dbReference type="InterPro" id="IPR000182">
    <property type="entry name" value="GNAT_dom"/>
</dbReference>
<keyword evidence="3" id="KW-1185">Reference proteome</keyword>
<evidence type="ECO:0000313" key="3">
    <source>
        <dbReference type="Proteomes" id="UP000030403"/>
    </source>
</evidence>
<name>A0A0A5G1L0_9BACI</name>
<dbReference type="Gene3D" id="3.40.630.30">
    <property type="match status" value="1"/>
</dbReference>
<keyword evidence="2" id="KW-0808">Transferase</keyword>
<dbReference type="CDD" id="cd04301">
    <property type="entry name" value="NAT_SF"/>
    <property type="match status" value="1"/>
</dbReference>
<comment type="caution">
    <text evidence="2">The sequence shown here is derived from an EMBL/GenBank/DDBJ whole genome shotgun (WGS) entry which is preliminary data.</text>
</comment>
<dbReference type="EMBL" id="AVPF01000046">
    <property type="protein sequence ID" value="KGX84950.1"/>
    <property type="molecule type" value="Genomic_DNA"/>
</dbReference>
<dbReference type="eggNOG" id="COG0456">
    <property type="taxonomic scope" value="Bacteria"/>
</dbReference>
<dbReference type="PROSITE" id="PS51186">
    <property type="entry name" value="GNAT"/>
    <property type="match status" value="1"/>
</dbReference>
<dbReference type="STRING" id="1385511.GCA_000425225_02256"/>
<protein>
    <submittedName>
        <fullName evidence="2">N-acetyltransferase</fullName>
    </submittedName>
</protein>
<evidence type="ECO:0000313" key="2">
    <source>
        <dbReference type="EMBL" id="KGX84950.1"/>
    </source>
</evidence>
<organism evidence="2 3">
    <name type="scientific">Pontibacillus marinus BH030004 = DSM 16465</name>
    <dbReference type="NCBI Taxonomy" id="1385511"/>
    <lineage>
        <taxon>Bacteria</taxon>
        <taxon>Bacillati</taxon>
        <taxon>Bacillota</taxon>
        <taxon>Bacilli</taxon>
        <taxon>Bacillales</taxon>
        <taxon>Bacillaceae</taxon>
        <taxon>Pontibacillus</taxon>
    </lineage>
</organism>
<dbReference type="InterPro" id="IPR016181">
    <property type="entry name" value="Acyl_CoA_acyltransferase"/>
</dbReference>
<dbReference type="SUPFAM" id="SSF55729">
    <property type="entry name" value="Acyl-CoA N-acyltransferases (Nat)"/>
    <property type="match status" value="1"/>
</dbReference>
<evidence type="ECO:0000259" key="1">
    <source>
        <dbReference type="PROSITE" id="PS51186"/>
    </source>
</evidence>
<sequence length="144" mass="16645">MEIKRIPPEDTYPLRHQILRPNQTIEACKYPADHEQDALHLGAYMSGELISIASFYKEKHTDIKGEHHYRLRGMATHPEFRLQKAGTYLIHKAESILREKQADALWCNARTTVSDYYKKLGFYEVGNVFDIHPIGPHIVMAKAI</sequence>
<dbReference type="GO" id="GO:0016747">
    <property type="term" value="F:acyltransferase activity, transferring groups other than amino-acyl groups"/>
    <property type="evidence" value="ECO:0007669"/>
    <property type="project" value="InterPro"/>
</dbReference>